<comment type="caution">
    <text evidence="11">The sequence shown here is derived from an EMBL/GenBank/DDBJ whole genome shotgun (WGS) entry which is preliminary data.</text>
</comment>
<gene>
    <name evidence="10" type="ORF">HINF_LOCUS30694</name>
    <name evidence="12" type="ORF">HINF_LOCUS31648</name>
    <name evidence="13" type="ORF">HINF_LOCUS39542</name>
    <name evidence="11" type="ORF">HINF_LOCUS47144</name>
</gene>
<keyword evidence="14" id="KW-1185">Reference proteome</keyword>
<evidence type="ECO:0000256" key="6">
    <source>
        <dbReference type="ARBA" id="ARBA00022989"/>
    </source>
</evidence>
<dbReference type="PROSITE" id="PS51257">
    <property type="entry name" value="PROKAR_LIPOPROTEIN"/>
    <property type="match status" value="1"/>
</dbReference>
<evidence type="ECO:0000256" key="5">
    <source>
        <dbReference type="ARBA" id="ARBA00022781"/>
    </source>
</evidence>
<reference evidence="11" key="1">
    <citation type="submission" date="2023-06" db="EMBL/GenBank/DDBJ databases">
        <authorList>
            <person name="Kurt Z."/>
        </authorList>
    </citation>
    <scope>NUCLEOTIDE SEQUENCE</scope>
</reference>
<evidence type="ECO:0000256" key="3">
    <source>
        <dbReference type="ARBA" id="ARBA00022448"/>
    </source>
</evidence>
<keyword evidence="3" id="KW-0813">Transport</keyword>
<evidence type="ECO:0000313" key="10">
    <source>
        <dbReference type="EMBL" id="CAI9943049.1"/>
    </source>
</evidence>
<comment type="similarity">
    <text evidence="2">Belongs to the V-ATPase e1/e2 subunit family.</text>
</comment>
<dbReference type="InterPro" id="IPR008389">
    <property type="entry name" value="ATPase_V0-cplx_e1/e2_su"/>
</dbReference>
<dbReference type="EMBL" id="CATOUU010000710">
    <property type="protein sequence ID" value="CAI9943049.1"/>
    <property type="molecule type" value="Genomic_DNA"/>
</dbReference>
<protein>
    <submittedName>
        <fullName evidence="11">ATP synthase subunit H</fullName>
    </submittedName>
    <submittedName>
        <fullName evidence="12">ATP_synthase subunit H</fullName>
    </submittedName>
</protein>
<evidence type="ECO:0000313" key="14">
    <source>
        <dbReference type="Proteomes" id="UP001642409"/>
    </source>
</evidence>
<evidence type="ECO:0000256" key="1">
    <source>
        <dbReference type="ARBA" id="ARBA00004141"/>
    </source>
</evidence>
<name>A0AA86UKP5_9EUKA</name>
<evidence type="ECO:0000313" key="13">
    <source>
        <dbReference type="EMBL" id="CAL6042332.1"/>
    </source>
</evidence>
<dbReference type="GO" id="GO:0046961">
    <property type="term" value="F:proton-transporting ATPase activity, rotational mechanism"/>
    <property type="evidence" value="ECO:0007669"/>
    <property type="project" value="InterPro"/>
</dbReference>
<evidence type="ECO:0000256" key="9">
    <source>
        <dbReference type="SAM" id="Phobius"/>
    </source>
</evidence>
<evidence type="ECO:0000313" key="11">
    <source>
        <dbReference type="EMBL" id="CAI9959499.1"/>
    </source>
</evidence>
<evidence type="ECO:0000256" key="2">
    <source>
        <dbReference type="ARBA" id="ARBA00008328"/>
    </source>
</evidence>
<keyword evidence="6 9" id="KW-1133">Transmembrane helix</keyword>
<dbReference type="Pfam" id="PF05493">
    <property type="entry name" value="ATP_synt_H"/>
    <property type="match status" value="1"/>
</dbReference>
<organism evidence="11">
    <name type="scientific">Hexamita inflata</name>
    <dbReference type="NCBI Taxonomy" id="28002"/>
    <lineage>
        <taxon>Eukaryota</taxon>
        <taxon>Metamonada</taxon>
        <taxon>Diplomonadida</taxon>
        <taxon>Hexamitidae</taxon>
        <taxon>Hexamitinae</taxon>
        <taxon>Hexamita</taxon>
    </lineage>
</organism>
<keyword evidence="4 9" id="KW-0812">Transmembrane</keyword>
<feature type="transmembrane region" description="Helical" evidence="9">
    <location>
        <begin position="46"/>
        <end position="68"/>
    </location>
</feature>
<comment type="subcellular location">
    <subcellularLocation>
        <location evidence="1">Membrane</location>
        <topology evidence="1">Multi-pass membrane protein</topology>
    </subcellularLocation>
</comment>
<keyword evidence="7" id="KW-0406">Ion transport</keyword>
<dbReference type="EMBL" id="CAXDID020000106">
    <property type="protein sequence ID" value="CAL6028107.1"/>
    <property type="molecule type" value="Genomic_DNA"/>
</dbReference>
<dbReference type="GO" id="GO:0033179">
    <property type="term" value="C:proton-transporting V-type ATPase, V0 domain"/>
    <property type="evidence" value="ECO:0007669"/>
    <property type="project" value="InterPro"/>
</dbReference>
<dbReference type="Proteomes" id="UP001642409">
    <property type="component" value="Unassembled WGS sequence"/>
</dbReference>
<dbReference type="AlphaFoldDB" id="A0AA86UKP5"/>
<accession>A0AA86UKP5</accession>
<dbReference type="EMBL" id="CAXDID020000153">
    <property type="protein sequence ID" value="CAL6042332.1"/>
    <property type="molecule type" value="Genomic_DNA"/>
</dbReference>
<evidence type="ECO:0000313" key="12">
    <source>
        <dbReference type="EMBL" id="CAL6028107.1"/>
    </source>
</evidence>
<keyword evidence="5" id="KW-0375">Hydrogen ion transport</keyword>
<evidence type="ECO:0000256" key="4">
    <source>
        <dbReference type="ARBA" id="ARBA00022692"/>
    </source>
</evidence>
<reference evidence="12 14" key="2">
    <citation type="submission" date="2024-07" db="EMBL/GenBank/DDBJ databases">
        <authorList>
            <person name="Akdeniz Z."/>
        </authorList>
    </citation>
    <scope>NUCLEOTIDE SEQUENCE [LARGE SCALE GENOMIC DNA]</scope>
</reference>
<proteinExistence type="inferred from homology"/>
<evidence type="ECO:0000256" key="8">
    <source>
        <dbReference type="ARBA" id="ARBA00023136"/>
    </source>
</evidence>
<keyword evidence="8 9" id="KW-0472">Membrane</keyword>
<sequence length="86" mass="10001">MSDKEYIEHHFRVPSAEFWWPTVVFIALMIGLSCIAFCMPKKDRSTLLVTVIGSCCCFWLLWFCTFAMQINPLIKPEIAVPEKKKD</sequence>
<dbReference type="EMBL" id="CATOUU010000918">
    <property type="protein sequence ID" value="CAI9959499.1"/>
    <property type="molecule type" value="Genomic_DNA"/>
</dbReference>
<evidence type="ECO:0000256" key="7">
    <source>
        <dbReference type="ARBA" id="ARBA00023065"/>
    </source>
</evidence>
<feature type="transmembrane region" description="Helical" evidence="9">
    <location>
        <begin position="18"/>
        <end position="39"/>
    </location>
</feature>